<protein>
    <submittedName>
        <fullName evidence="2">Uncharacterized protein</fullName>
    </submittedName>
</protein>
<dbReference type="PANTHER" id="PTHR31881">
    <property type="match status" value="1"/>
</dbReference>
<keyword evidence="3" id="KW-1185">Reference proteome</keyword>
<dbReference type="Pfam" id="PF04654">
    <property type="entry name" value="DUF599"/>
    <property type="match status" value="1"/>
</dbReference>
<keyword evidence="1" id="KW-0472">Membrane</keyword>
<dbReference type="Proteomes" id="UP000653305">
    <property type="component" value="Unassembled WGS sequence"/>
</dbReference>
<organism evidence="2 3">
    <name type="scientific">Phtheirospermum japonicum</name>
    <dbReference type="NCBI Taxonomy" id="374723"/>
    <lineage>
        <taxon>Eukaryota</taxon>
        <taxon>Viridiplantae</taxon>
        <taxon>Streptophyta</taxon>
        <taxon>Embryophyta</taxon>
        <taxon>Tracheophyta</taxon>
        <taxon>Spermatophyta</taxon>
        <taxon>Magnoliopsida</taxon>
        <taxon>eudicotyledons</taxon>
        <taxon>Gunneridae</taxon>
        <taxon>Pentapetalae</taxon>
        <taxon>asterids</taxon>
        <taxon>lamiids</taxon>
        <taxon>Lamiales</taxon>
        <taxon>Orobanchaceae</taxon>
        <taxon>Orobanchaceae incertae sedis</taxon>
        <taxon>Phtheirospermum</taxon>
    </lineage>
</organism>
<keyword evidence="1" id="KW-1133">Transmembrane helix</keyword>
<gene>
    <name evidence="2" type="ORF">PHJA_002674600</name>
</gene>
<evidence type="ECO:0000313" key="2">
    <source>
        <dbReference type="EMBL" id="GFQ05305.1"/>
    </source>
</evidence>
<dbReference type="PANTHER" id="PTHR31881:SF6">
    <property type="entry name" value="OS09G0494600 PROTEIN"/>
    <property type="match status" value="1"/>
</dbReference>
<comment type="caution">
    <text evidence="2">The sequence shown here is derived from an EMBL/GenBank/DDBJ whole genome shotgun (WGS) entry which is preliminary data.</text>
</comment>
<reference evidence="2" key="1">
    <citation type="submission" date="2020-07" db="EMBL/GenBank/DDBJ databases">
        <title>Ethylene signaling mediates host invasion by parasitic plants.</title>
        <authorList>
            <person name="Yoshida S."/>
        </authorList>
    </citation>
    <scope>NUCLEOTIDE SEQUENCE</scope>
    <source>
        <strain evidence="2">Okayama</strain>
    </source>
</reference>
<keyword evidence="1" id="KW-0812">Transmembrane</keyword>
<name>A0A830D9N7_9LAMI</name>
<dbReference type="EMBL" id="BMAC01001043">
    <property type="protein sequence ID" value="GFQ05305.1"/>
    <property type="molecule type" value="Genomic_DNA"/>
</dbReference>
<dbReference type="AlphaFoldDB" id="A0A830D9N7"/>
<dbReference type="OrthoDB" id="761598at2759"/>
<evidence type="ECO:0000313" key="3">
    <source>
        <dbReference type="Proteomes" id="UP000653305"/>
    </source>
</evidence>
<feature type="transmembrane region" description="Helical" evidence="1">
    <location>
        <begin position="48"/>
        <end position="67"/>
    </location>
</feature>
<dbReference type="InterPro" id="IPR006747">
    <property type="entry name" value="DUF599"/>
</dbReference>
<evidence type="ECO:0000256" key="1">
    <source>
        <dbReference type="SAM" id="Phobius"/>
    </source>
</evidence>
<accession>A0A830D9N7</accession>
<proteinExistence type="predicted"/>
<sequence length="145" mass="15433">MLQNTIMGSALMATTSILLCSALAAVISRTYCVKKPLNGAVYGAHGEFMVALKYVTLLFIFLFSFVCNSLSIRFMNHVTFLINCPPPPGAAIGGDTAEYVANLLKRGCGLSTVGNRLFYRGANPDVDIRAGPGFRLLGGDGDHAL</sequence>